<dbReference type="VEuPathDB" id="FungiDB:JI435_409000"/>
<name>A0A7U2F4D1_PHANO</name>
<sequence>MRSETSTLDKSARVTSLNFSACSASSSRLLYDEKIWKNIGTRSIRAEIMRSWRLTMVSLLP</sequence>
<evidence type="ECO:0000313" key="2">
    <source>
        <dbReference type="Proteomes" id="UP000663193"/>
    </source>
</evidence>
<protein>
    <submittedName>
        <fullName evidence="1">Uncharacterized protein</fullName>
    </submittedName>
</protein>
<dbReference type="Proteomes" id="UP000663193">
    <property type="component" value="Chromosome 6"/>
</dbReference>
<evidence type="ECO:0000313" key="1">
    <source>
        <dbReference type="EMBL" id="QRC96440.1"/>
    </source>
</evidence>
<keyword evidence="2" id="KW-1185">Reference proteome</keyword>
<dbReference type="AlphaFoldDB" id="A0A7U2F4D1"/>
<dbReference type="EMBL" id="CP069028">
    <property type="protein sequence ID" value="QRC96440.1"/>
    <property type="molecule type" value="Genomic_DNA"/>
</dbReference>
<reference evidence="2" key="1">
    <citation type="journal article" date="2021" name="BMC Genomics">
        <title>Chromosome-level genome assembly and manually-curated proteome of model necrotroph Parastagonospora nodorum Sn15 reveals a genome-wide trove of candidate effector homologs, and redundancy of virulence-related functions within an accessory chromosome.</title>
        <authorList>
            <person name="Bertazzoni S."/>
            <person name="Jones D.A.B."/>
            <person name="Phan H.T."/>
            <person name="Tan K.-C."/>
            <person name="Hane J.K."/>
        </authorList>
    </citation>
    <scope>NUCLEOTIDE SEQUENCE [LARGE SCALE GENOMIC DNA]</scope>
    <source>
        <strain evidence="2">SN15 / ATCC MYA-4574 / FGSC 10173)</strain>
    </source>
</reference>
<proteinExistence type="predicted"/>
<organism evidence="1 2">
    <name type="scientific">Phaeosphaeria nodorum (strain SN15 / ATCC MYA-4574 / FGSC 10173)</name>
    <name type="common">Glume blotch fungus</name>
    <name type="synonym">Parastagonospora nodorum</name>
    <dbReference type="NCBI Taxonomy" id="321614"/>
    <lineage>
        <taxon>Eukaryota</taxon>
        <taxon>Fungi</taxon>
        <taxon>Dikarya</taxon>
        <taxon>Ascomycota</taxon>
        <taxon>Pezizomycotina</taxon>
        <taxon>Dothideomycetes</taxon>
        <taxon>Pleosporomycetidae</taxon>
        <taxon>Pleosporales</taxon>
        <taxon>Pleosporineae</taxon>
        <taxon>Phaeosphaeriaceae</taxon>
        <taxon>Parastagonospora</taxon>
    </lineage>
</organism>
<accession>A0A7U2F4D1</accession>
<gene>
    <name evidence="1" type="ORF">JI435_409000</name>
</gene>